<keyword evidence="1" id="KW-0238">DNA-binding</keyword>
<protein>
    <submittedName>
        <fullName evidence="3">XRE family transcriptional regulator</fullName>
    </submittedName>
</protein>
<keyword evidence="4" id="KW-1185">Reference proteome</keyword>
<organism evidence="3 4">
    <name type="scientific">Bacillus nakamurai</name>
    <dbReference type="NCBI Taxonomy" id="1793963"/>
    <lineage>
        <taxon>Bacteria</taxon>
        <taxon>Bacillati</taxon>
        <taxon>Bacillota</taxon>
        <taxon>Bacilli</taxon>
        <taxon>Bacillales</taxon>
        <taxon>Bacillaceae</taxon>
        <taxon>Bacillus</taxon>
    </lineage>
</organism>
<dbReference type="SMART" id="SM00530">
    <property type="entry name" value="HTH_XRE"/>
    <property type="match status" value="1"/>
</dbReference>
<dbReference type="CDD" id="cd00093">
    <property type="entry name" value="HTH_XRE"/>
    <property type="match status" value="1"/>
</dbReference>
<dbReference type="AlphaFoldDB" id="A0A150F738"/>
<dbReference type="OrthoDB" id="9812960at2"/>
<evidence type="ECO:0000313" key="4">
    <source>
        <dbReference type="Proteomes" id="UP000075430"/>
    </source>
</evidence>
<evidence type="ECO:0000313" key="3">
    <source>
        <dbReference type="EMBL" id="KXZ20113.1"/>
    </source>
</evidence>
<feature type="domain" description="HTH cro/C1-type" evidence="2">
    <location>
        <begin position="8"/>
        <end position="63"/>
    </location>
</feature>
<dbReference type="Gene3D" id="1.10.260.40">
    <property type="entry name" value="lambda repressor-like DNA-binding domains"/>
    <property type="match status" value="1"/>
</dbReference>
<dbReference type="Proteomes" id="UP000075430">
    <property type="component" value="Unassembled WGS sequence"/>
</dbReference>
<evidence type="ECO:0000259" key="2">
    <source>
        <dbReference type="PROSITE" id="PS50943"/>
    </source>
</evidence>
<dbReference type="STRING" id="1793963.AXI58_15020"/>
<proteinExistence type="predicted"/>
<dbReference type="InterPro" id="IPR050807">
    <property type="entry name" value="TransReg_Diox_bact_type"/>
</dbReference>
<dbReference type="PANTHER" id="PTHR46797:SF1">
    <property type="entry name" value="METHYLPHOSPHONATE SYNTHASE"/>
    <property type="match status" value="1"/>
</dbReference>
<name>A0A150F738_9BACI</name>
<gene>
    <name evidence="3" type="ORF">AXI58_15020</name>
</gene>
<dbReference type="InterPro" id="IPR001387">
    <property type="entry name" value="Cro/C1-type_HTH"/>
</dbReference>
<dbReference type="InterPro" id="IPR010982">
    <property type="entry name" value="Lambda_DNA-bd_dom_sf"/>
</dbReference>
<dbReference type="Pfam" id="PF13560">
    <property type="entry name" value="HTH_31"/>
    <property type="match status" value="1"/>
</dbReference>
<evidence type="ECO:0000256" key="1">
    <source>
        <dbReference type="ARBA" id="ARBA00023125"/>
    </source>
</evidence>
<dbReference type="GO" id="GO:0003677">
    <property type="term" value="F:DNA binding"/>
    <property type="evidence" value="ECO:0007669"/>
    <property type="project" value="UniProtKB-KW"/>
</dbReference>
<dbReference type="GO" id="GO:0005829">
    <property type="term" value="C:cytosol"/>
    <property type="evidence" value="ECO:0007669"/>
    <property type="project" value="TreeGrafter"/>
</dbReference>
<dbReference type="RefSeq" id="WP_061521599.1">
    <property type="nucleotide sequence ID" value="NZ_JAJJBV010000026.1"/>
</dbReference>
<accession>A0A150F738</accession>
<dbReference type="SUPFAM" id="SSF47413">
    <property type="entry name" value="lambda repressor-like DNA-binding domains"/>
    <property type="match status" value="1"/>
</dbReference>
<dbReference type="GO" id="GO:0003700">
    <property type="term" value="F:DNA-binding transcription factor activity"/>
    <property type="evidence" value="ECO:0007669"/>
    <property type="project" value="TreeGrafter"/>
</dbReference>
<sequence>MSTFGKQLRELRRARKLTVNQLAVYSGVSSATISRIENGHRGIPKPATIKKLADTLKIPYEDLMARAGHIKAFQEEIREAPESYQSIYTIYQTAVARGAEQLPLFDSRKWQHFTKEDIESVSKYFDFIAAEAKKRSSTSSSSS</sequence>
<dbReference type="PANTHER" id="PTHR46797">
    <property type="entry name" value="HTH-TYPE TRANSCRIPTIONAL REGULATOR"/>
    <property type="match status" value="1"/>
</dbReference>
<dbReference type="EMBL" id="LSBA01000014">
    <property type="protein sequence ID" value="KXZ20113.1"/>
    <property type="molecule type" value="Genomic_DNA"/>
</dbReference>
<dbReference type="PROSITE" id="PS50943">
    <property type="entry name" value="HTH_CROC1"/>
    <property type="match status" value="1"/>
</dbReference>
<comment type="caution">
    <text evidence="3">The sequence shown here is derived from an EMBL/GenBank/DDBJ whole genome shotgun (WGS) entry which is preliminary data.</text>
</comment>
<reference evidence="4" key="1">
    <citation type="submission" date="2016-02" db="EMBL/GenBank/DDBJ databases">
        <authorList>
            <person name="Dunlap C."/>
        </authorList>
    </citation>
    <scope>NUCLEOTIDE SEQUENCE [LARGE SCALE GENOMIC DNA]</scope>
    <source>
        <strain evidence="4">NRRL B-41092</strain>
    </source>
</reference>